<dbReference type="PANTHER" id="PTHR42924:SF3">
    <property type="entry name" value="POLYMERASE_HISTIDINOL PHOSPHATASE N-TERMINAL DOMAIN-CONTAINING PROTEIN"/>
    <property type="match status" value="1"/>
</dbReference>
<dbReference type="GO" id="GO:0035312">
    <property type="term" value="F:5'-3' DNA exonuclease activity"/>
    <property type="evidence" value="ECO:0007669"/>
    <property type="project" value="TreeGrafter"/>
</dbReference>
<name>A0A381NW32_9ZZZZ</name>
<evidence type="ECO:0000259" key="1">
    <source>
        <dbReference type="Pfam" id="PF16392"/>
    </source>
</evidence>
<proteinExistence type="predicted"/>
<dbReference type="SUPFAM" id="SSF89550">
    <property type="entry name" value="PHP domain-like"/>
    <property type="match status" value="1"/>
</dbReference>
<feature type="domain" description="Ig-like" evidence="1">
    <location>
        <begin position="320"/>
        <end position="395"/>
    </location>
</feature>
<dbReference type="EMBL" id="UINC01000632">
    <property type="protein sequence ID" value="SUZ58657.1"/>
    <property type="molecule type" value="Genomic_DNA"/>
</dbReference>
<organism evidence="2">
    <name type="scientific">marine metagenome</name>
    <dbReference type="NCBI Taxonomy" id="408172"/>
    <lineage>
        <taxon>unclassified sequences</taxon>
        <taxon>metagenomes</taxon>
        <taxon>ecological metagenomes</taxon>
    </lineage>
</organism>
<dbReference type="AlphaFoldDB" id="A0A381NW32"/>
<protein>
    <recommendedName>
        <fullName evidence="1">Ig-like domain-containing protein</fullName>
    </recommendedName>
</protein>
<dbReference type="Pfam" id="PF16392">
    <property type="entry name" value="DUF5001"/>
    <property type="match status" value="1"/>
</dbReference>
<accession>A0A381NW32</accession>
<reference evidence="2" key="1">
    <citation type="submission" date="2018-05" db="EMBL/GenBank/DDBJ databases">
        <authorList>
            <person name="Lanie J.A."/>
            <person name="Ng W.-L."/>
            <person name="Kazmierczak K.M."/>
            <person name="Andrzejewski T.M."/>
            <person name="Davidsen T.M."/>
            <person name="Wayne K.J."/>
            <person name="Tettelin H."/>
            <person name="Glass J.I."/>
            <person name="Rusch D."/>
            <person name="Podicherti R."/>
            <person name="Tsui H.-C.T."/>
            <person name="Winkler M.E."/>
        </authorList>
    </citation>
    <scope>NUCLEOTIDE SEQUENCE</scope>
</reference>
<dbReference type="CDD" id="cd12112">
    <property type="entry name" value="PHP_HisPPase_Chlorobi_like"/>
    <property type="match status" value="1"/>
</dbReference>
<evidence type="ECO:0000313" key="2">
    <source>
        <dbReference type="EMBL" id="SUZ58657.1"/>
    </source>
</evidence>
<dbReference type="InterPro" id="IPR032165">
    <property type="entry name" value="DUF5001"/>
</dbReference>
<dbReference type="InterPro" id="IPR052018">
    <property type="entry name" value="PHP_domain"/>
</dbReference>
<gene>
    <name evidence="2" type="ORF">METZ01_LOCUS11511</name>
</gene>
<dbReference type="GO" id="GO:0004534">
    <property type="term" value="F:5'-3' RNA exonuclease activity"/>
    <property type="evidence" value="ECO:0007669"/>
    <property type="project" value="TreeGrafter"/>
</dbReference>
<dbReference type="InterPro" id="IPR016195">
    <property type="entry name" value="Pol/histidinol_Pase-like"/>
</dbReference>
<dbReference type="PANTHER" id="PTHR42924">
    <property type="entry name" value="EXONUCLEASE"/>
    <property type="match status" value="1"/>
</dbReference>
<dbReference type="Gene3D" id="3.20.20.140">
    <property type="entry name" value="Metal-dependent hydrolases"/>
    <property type="match status" value="1"/>
</dbReference>
<sequence>MIKLIQYFISKMNTLKITFITLFFVLSSGNIISKDKSDKPRKLFFPNIDGYQTLISDLHQHTIFSDGLVWPTIRVDEAVYDGVDVISMTEHLEYQPHREDIPNKDRNRAYHLTKSYADNLNKRKKDDEKLVVINGQEITKSMPPGHINAVFINEANNLLHKDSLTGILEANKQGAFLFWNHPAWPAQRSDGIARLDDYHKYLISNKYLHGIEVVNELYYSEEALQIALDNNLTIMGTSDIHGLIDWKFEIPKYGHRPVTLIFSKSKKLEDIKNALFNGRTVIYYNDLLIGKSINLKPLIEKSLEIFIEEKVNQGYSEDGESSIVDIEIKNHSSADIILENHSDYTFENNADIFTIKGLSSIILKTKVGKRKIEDHLNFKVLNGIIAPKEYLKIKLATGI</sequence>